<feature type="domain" description="Tetrapyrrole methylase" evidence="6">
    <location>
        <begin position="2"/>
        <end position="204"/>
    </location>
</feature>
<protein>
    <submittedName>
        <fullName evidence="7">Cobalt-precorrin-4 C11-methyltransferase</fullName>
        <ecNumber evidence="7">2.1.1.133</ecNumber>
    </submittedName>
</protein>
<keyword evidence="2" id="KW-0169">Cobalamin biosynthesis</keyword>
<keyword evidence="4 7" id="KW-0808">Transferase</keyword>
<comment type="similarity">
    <text evidence="1">Belongs to the precorrin methyltransferase family.</text>
</comment>
<proteinExistence type="inferred from homology"/>
<dbReference type="SUPFAM" id="SSF53790">
    <property type="entry name" value="Tetrapyrrole methylase"/>
    <property type="match status" value="1"/>
</dbReference>
<dbReference type="Gene3D" id="3.40.1010.10">
    <property type="entry name" value="Cobalt-precorrin-4 Transmethylase, Domain 1"/>
    <property type="match status" value="1"/>
</dbReference>
<evidence type="ECO:0000313" key="7">
    <source>
        <dbReference type="EMBL" id="SFV58972.1"/>
    </source>
</evidence>
<reference evidence="7" key="1">
    <citation type="submission" date="2016-10" db="EMBL/GenBank/DDBJ databases">
        <authorList>
            <person name="de Groot N.N."/>
        </authorList>
    </citation>
    <scope>NUCLEOTIDE SEQUENCE</scope>
</reference>
<dbReference type="InterPro" id="IPR014776">
    <property type="entry name" value="4pyrrole_Mease_sub2"/>
</dbReference>
<sequence length="245" mass="27658">MIKFVGAGAGDPELITIKGQKALQEADVVLYTGSLIPKEVLGWCREDCLIENSADMDYNDIFEFIKLYHHKKFVRLHTGDPSIYSTIAKQINFLDKNNIEYEIIAGVTAAFAGAASAGIEYTITGVSQTLIISRIEGRTPNPETLRQLLSNKNSSFAFYLSIRLIKKLKETALDMNYSIETPCWVVEKASWRDEAIYKGTLENIEEKVKDIKGIALIMFGEFLNQNPTIDSHLYAKEYKKERTKS</sequence>
<dbReference type="CDD" id="cd11641">
    <property type="entry name" value="Precorrin-4_C11-MT"/>
    <property type="match status" value="1"/>
</dbReference>
<dbReference type="InterPro" id="IPR006362">
    <property type="entry name" value="Cbl_synth_CobM/CibF"/>
</dbReference>
<dbReference type="GO" id="GO:0032259">
    <property type="term" value="P:methylation"/>
    <property type="evidence" value="ECO:0007669"/>
    <property type="project" value="UniProtKB-KW"/>
</dbReference>
<name>A0A1W1BZT2_9ZZZZ</name>
<evidence type="ECO:0000256" key="1">
    <source>
        <dbReference type="ARBA" id="ARBA00005879"/>
    </source>
</evidence>
<evidence type="ECO:0000256" key="2">
    <source>
        <dbReference type="ARBA" id="ARBA00022573"/>
    </source>
</evidence>
<accession>A0A1W1BZT2</accession>
<dbReference type="PANTHER" id="PTHR45790:SF4">
    <property type="entry name" value="COBALT-PRECORRIN-4 C(11)-METHYLTRANSFERASE"/>
    <property type="match status" value="1"/>
</dbReference>
<dbReference type="GO" id="GO:0009236">
    <property type="term" value="P:cobalamin biosynthetic process"/>
    <property type="evidence" value="ECO:0007669"/>
    <property type="project" value="UniProtKB-KW"/>
</dbReference>
<dbReference type="EC" id="2.1.1.133" evidence="7"/>
<dbReference type="Gene3D" id="3.30.950.10">
    <property type="entry name" value="Methyltransferase, Cobalt-precorrin-4 Transmethylase, Domain 2"/>
    <property type="match status" value="1"/>
</dbReference>
<dbReference type="GO" id="GO:0046026">
    <property type="term" value="F:precorrin-4 C11-methyltransferase activity"/>
    <property type="evidence" value="ECO:0007669"/>
    <property type="project" value="UniProtKB-EC"/>
</dbReference>
<organism evidence="7">
    <name type="scientific">hydrothermal vent metagenome</name>
    <dbReference type="NCBI Taxonomy" id="652676"/>
    <lineage>
        <taxon>unclassified sequences</taxon>
        <taxon>metagenomes</taxon>
        <taxon>ecological metagenomes</taxon>
    </lineage>
</organism>
<dbReference type="PANTHER" id="PTHR45790">
    <property type="entry name" value="SIROHEME SYNTHASE-RELATED"/>
    <property type="match status" value="1"/>
</dbReference>
<dbReference type="InterPro" id="IPR000878">
    <property type="entry name" value="4pyrrol_Mease"/>
</dbReference>
<dbReference type="EMBL" id="FPHG01000037">
    <property type="protein sequence ID" value="SFV58972.1"/>
    <property type="molecule type" value="Genomic_DNA"/>
</dbReference>
<gene>
    <name evidence="7" type="ORF">MNB_SV-9-1169</name>
</gene>
<dbReference type="AlphaFoldDB" id="A0A1W1BZT2"/>
<dbReference type="InterPro" id="IPR035996">
    <property type="entry name" value="4pyrrol_Methylase_sf"/>
</dbReference>
<evidence type="ECO:0000256" key="5">
    <source>
        <dbReference type="ARBA" id="ARBA00022691"/>
    </source>
</evidence>
<dbReference type="InterPro" id="IPR050161">
    <property type="entry name" value="Siro_Cobalamin_biosynth"/>
</dbReference>
<keyword evidence="5" id="KW-0949">S-adenosyl-L-methionine</keyword>
<evidence type="ECO:0000256" key="3">
    <source>
        <dbReference type="ARBA" id="ARBA00022603"/>
    </source>
</evidence>
<dbReference type="Pfam" id="PF00590">
    <property type="entry name" value="TP_methylase"/>
    <property type="match status" value="1"/>
</dbReference>
<evidence type="ECO:0000256" key="4">
    <source>
        <dbReference type="ARBA" id="ARBA00022679"/>
    </source>
</evidence>
<keyword evidence="3 7" id="KW-0489">Methyltransferase</keyword>
<dbReference type="InterPro" id="IPR014777">
    <property type="entry name" value="4pyrrole_Mease_sub1"/>
</dbReference>
<evidence type="ECO:0000259" key="6">
    <source>
        <dbReference type="Pfam" id="PF00590"/>
    </source>
</evidence>